<reference evidence="2 3" key="1">
    <citation type="submission" date="2019-03" db="EMBL/GenBank/DDBJ databases">
        <title>Genomic Encyclopedia of Type Strains, Phase IV (KMG-IV): sequencing the most valuable type-strain genomes for metagenomic binning, comparative biology and taxonomic classification.</title>
        <authorList>
            <person name="Goeker M."/>
        </authorList>
    </citation>
    <scope>NUCLEOTIDE SEQUENCE [LARGE SCALE GENOMIC DNA]</scope>
    <source>
        <strain evidence="2 3">DSM 102940</strain>
    </source>
</reference>
<organism evidence="2 3">
    <name type="scientific">Marinisporobacter balticus</name>
    <dbReference type="NCBI Taxonomy" id="2018667"/>
    <lineage>
        <taxon>Bacteria</taxon>
        <taxon>Bacillati</taxon>
        <taxon>Bacillota</taxon>
        <taxon>Clostridia</taxon>
        <taxon>Peptostreptococcales</taxon>
        <taxon>Thermotaleaceae</taxon>
        <taxon>Marinisporobacter</taxon>
    </lineage>
</organism>
<sequence length="58" mass="6766">MKDKQSDQVKRYHSIKFKLIIAIVIVQFLSSTSRKYYQLPHSTIKGNINLCFVLAHSK</sequence>
<name>A0A4R2KJC2_9FIRM</name>
<evidence type="ECO:0000313" key="3">
    <source>
        <dbReference type="Proteomes" id="UP000294919"/>
    </source>
</evidence>
<feature type="transmembrane region" description="Helical" evidence="1">
    <location>
        <begin position="12"/>
        <end position="30"/>
    </location>
</feature>
<gene>
    <name evidence="2" type="ORF">EV214_12546</name>
</gene>
<dbReference type="Proteomes" id="UP000294919">
    <property type="component" value="Unassembled WGS sequence"/>
</dbReference>
<protein>
    <submittedName>
        <fullName evidence="2">Uncharacterized protein</fullName>
    </submittedName>
</protein>
<keyword evidence="1" id="KW-0472">Membrane</keyword>
<evidence type="ECO:0000313" key="2">
    <source>
        <dbReference type="EMBL" id="TCO70676.1"/>
    </source>
</evidence>
<keyword evidence="1" id="KW-1133">Transmembrane helix</keyword>
<comment type="caution">
    <text evidence="2">The sequence shown here is derived from an EMBL/GenBank/DDBJ whole genome shotgun (WGS) entry which is preliminary data.</text>
</comment>
<proteinExistence type="predicted"/>
<dbReference type="EMBL" id="SLWV01000025">
    <property type="protein sequence ID" value="TCO70676.1"/>
    <property type="molecule type" value="Genomic_DNA"/>
</dbReference>
<dbReference type="AlphaFoldDB" id="A0A4R2KJC2"/>
<evidence type="ECO:0000256" key="1">
    <source>
        <dbReference type="SAM" id="Phobius"/>
    </source>
</evidence>
<keyword evidence="1" id="KW-0812">Transmembrane</keyword>
<keyword evidence="3" id="KW-1185">Reference proteome</keyword>
<accession>A0A4R2KJC2</accession>